<reference evidence="2" key="1">
    <citation type="submission" date="2023-10" db="EMBL/GenBank/DDBJ databases">
        <authorList>
            <person name="Chen Y."/>
            <person name="Shah S."/>
            <person name="Dougan E. K."/>
            <person name="Thang M."/>
            <person name="Chan C."/>
        </authorList>
    </citation>
    <scope>NUCLEOTIDE SEQUENCE [LARGE SCALE GENOMIC DNA]</scope>
</reference>
<dbReference type="Proteomes" id="UP001189429">
    <property type="component" value="Unassembled WGS sequence"/>
</dbReference>
<keyword evidence="1" id="KW-1133">Transmembrane helix</keyword>
<keyword evidence="1" id="KW-0472">Membrane</keyword>
<sequence>MAQQEIHRGRLLACSTMSAGVSMQALFLMKTYDLDVLHVTWVSVGSAVTLVLTGMFISTRVKNCFGLTWTVVVMNTFGGCLYIFMAQCGYMGLDVWFFVVCVWLGSMQSSVAGASTTPLLNEYCSTSNRGRIISTSQMCMNLGRMLGPLSYGHLAKYDINAVWLVAGAALFIKAFLTLFVRPRKEEAPGTEPSIVRRHTMYGEDWQDEVGSAEDINSLGKYVADLLTKGHYKWVTRRSDIEGLLAKLLPELDIANQELYDKHVCEIEAGTELARARCGDRC</sequence>
<evidence type="ECO:0008006" key="4">
    <source>
        <dbReference type="Google" id="ProtNLM"/>
    </source>
</evidence>
<gene>
    <name evidence="2" type="ORF">PCOR1329_LOCUS71285</name>
</gene>
<dbReference type="InterPro" id="IPR011701">
    <property type="entry name" value="MFS"/>
</dbReference>
<proteinExistence type="predicted"/>
<dbReference type="InterPro" id="IPR036259">
    <property type="entry name" value="MFS_trans_sf"/>
</dbReference>
<feature type="transmembrane region" description="Helical" evidence="1">
    <location>
        <begin position="64"/>
        <end position="84"/>
    </location>
</feature>
<evidence type="ECO:0000256" key="1">
    <source>
        <dbReference type="SAM" id="Phobius"/>
    </source>
</evidence>
<dbReference type="EMBL" id="CAUYUJ010019456">
    <property type="protein sequence ID" value="CAK0891305.1"/>
    <property type="molecule type" value="Genomic_DNA"/>
</dbReference>
<accession>A0ABN9WWT7</accession>
<protein>
    <recommendedName>
        <fullName evidence="4">Major facilitator superfamily (MFS) profile domain-containing protein</fullName>
    </recommendedName>
</protein>
<keyword evidence="1" id="KW-0812">Transmembrane</keyword>
<dbReference type="Pfam" id="PF07690">
    <property type="entry name" value="MFS_1"/>
    <property type="match status" value="1"/>
</dbReference>
<dbReference type="SUPFAM" id="SSF103473">
    <property type="entry name" value="MFS general substrate transporter"/>
    <property type="match status" value="1"/>
</dbReference>
<evidence type="ECO:0000313" key="2">
    <source>
        <dbReference type="EMBL" id="CAK0891305.1"/>
    </source>
</evidence>
<name>A0ABN9WWT7_9DINO</name>
<feature type="transmembrane region" description="Helical" evidence="1">
    <location>
        <begin position="38"/>
        <end position="57"/>
    </location>
</feature>
<organism evidence="2 3">
    <name type="scientific">Prorocentrum cordatum</name>
    <dbReference type="NCBI Taxonomy" id="2364126"/>
    <lineage>
        <taxon>Eukaryota</taxon>
        <taxon>Sar</taxon>
        <taxon>Alveolata</taxon>
        <taxon>Dinophyceae</taxon>
        <taxon>Prorocentrales</taxon>
        <taxon>Prorocentraceae</taxon>
        <taxon>Prorocentrum</taxon>
    </lineage>
</organism>
<dbReference type="Gene3D" id="1.20.1250.20">
    <property type="entry name" value="MFS general substrate transporter like domains"/>
    <property type="match status" value="1"/>
</dbReference>
<feature type="transmembrane region" description="Helical" evidence="1">
    <location>
        <begin position="12"/>
        <end position="32"/>
    </location>
</feature>
<comment type="caution">
    <text evidence="2">The sequence shown here is derived from an EMBL/GenBank/DDBJ whole genome shotgun (WGS) entry which is preliminary data.</text>
</comment>
<evidence type="ECO:0000313" key="3">
    <source>
        <dbReference type="Proteomes" id="UP001189429"/>
    </source>
</evidence>
<feature type="transmembrane region" description="Helical" evidence="1">
    <location>
        <begin position="161"/>
        <end position="180"/>
    </location>
</feature>
<keyword evidence="3" id="KW-1185">Reference proteome</keyword>